<comment type="function">
    <text evidence="1 12">Catalyzes the condensation of (S)-aspartate-beta-semialdehyde [(S)-ASA] and pyruvate to 4-hydroxy-tetrahydrodipicolinate (HTPA).</text>
</comment>
<dbReference type="PANTHER" id="PTHR12128:SF66">
    <property type="entry name" value="4-HYDROXY-2-OXOGLUTARATE ALDOLASE, MITOCHONDRIAL"/>
    <property type="match status" value="1"/>
</dbReference>
<dbReference type="PRINTS" id="PR00146">
    <property type="entry name" value="DHPICSNTHASE"/>
</dbReference>
<dbReference type="SUPFAM" id="SSF51569">
    <property type="entry name" value="Aldolase"/>
    <property type="match status" value="1"/>
</dbReference>
<evidence type="ECO:0000256" key="4">
    <source>
        <dbReference type="ARBA" id="ARBA00012086"/>
    </source>
</evidence>
<feature type="binding site" evidence="12">
    <location>
        <position position="210"/>
    </location>
    <ligand>
        <name>pyruvate</name>
        <dbReference type="ChEBI" id="CHEBI:15361"/>
    </ligand>
</feature>
<organism evidence="14 15">
    <name type="scientific">Kaistia terrae</name>
    <dbReference type="NCBI Taxonomy" id="537017"/>
    <lineage>
        <taxon>Bacteria</taxon>
        <taxon>Pseudomonadati</taxon>
        <taxon>Pseudomonadota</taxon>
        <taxon>Alphaproteobacteria</taxon>
        <taxon>Hyphomicrobiales</taxon>
        <taxon>Kaistiaceae</taxon>
        <taxon>Kaistia</taxon>
    </lineage>
</organism>
<keyword evidence="6 12" id="KW-0028">Amino-acid biosynthesis</keyword>
<dbReference type="RefSeq" id="WP_266344713.1">
    <property type="nucleotide sequence ID" value="NZ_JAPKNH010000005.1"/>
</dbReference>
<evidence type="ECO:0000256" key="8">
    <source>
        <dbReference type="ARBA" id="ARBA00023154"/>
    </source>
</evidence>
<dbReference type="PANTHER" id="PTHR12128">
    <property type="entry name" value="DIHYDRODIPICOLINATE SYNTHASE"/>
    <property type="match status" value="1"/>
</dbReference>
<comment type="similarity">
    <text evidence="3 12 13">Belongs to the DapA family.</text>
</comment>
<evidence type="ECO:0000256" key="6">
    <source>
        <dbReference type="ARBA" id="ARBA00022605"/>
    </source>
</evidence>
<dbReference type="Pfam" id="PF00701">
    <property type="entry name" value="DHDPS"/>
    <property type="match status" value="1"/>
</dbReference>
<keyword evidence="15" id="KW-1185">Reference proteome</keyword>
<evidence type="ECO:0000256" key="10">
    <source>
        <dbReference type="ARBA" id="ARBA00023270"/>
    </source>
</evidence>
<dbReference type="InterPro" id="IPR002220">
    <property type="entry name" value="DapA-like"/>
</dbReference>
<dbReference type="EC" id="4.3.3.7" evidence="4 12"/>
<keyword evidence="10 12" id="KW-0704">Schiff base</keyword>
<sequence>MDDADLRSRLNGITTSLVTPFRGGAVDIQAYTALIEWQIGAGVAGLVACGTTGEVSTLAWEERIAVIRATVRAAAGRVPVIAGTGTNSTQSTIAFTSMAQSVGADAALVVTPYYNRPSQEGLFRHFEAVADRADMPVLIGNFPACTGVDMTLATLERLAAFPGLVGIVDGSADLSRPPLLVSRLGDRFLQLSGHDATSFAFNAVGGQGTVTAAANAIPKELVALHAATARGDFDAARALDARIRPLRDALGDSDPASVKAALRLLRGLSGEVRLPLVPLARGATAAIEGALSDLARRGNSTGQAGGEPTLLAVYRALHHSK</sequence>
<accession>A0ABW0Q0Z3</accession>
<dbReference type="NCBIfam" id="TIGR00674">
    <property type="entry name" value="dapA"/>
    <property type="match status" value="1"/>
</dbReference>
<feature type="site" description="Part of a proton relay during catalysis" evidence="12">
    <location>
        <position position="114"/>
    </location>
</feature>
<keyword evidence="9 12" id="KW-0456">Lyase</keyword>
<feature type="binding site" evidence="12">
    <location>
        <position position="52"/>
    </location>
    <ligand>
        <name>pyruvate</name>
        <dbReference type="ChEBI" id="CHEBI:15361"/>
    </ligand>
</feature>
<comment type="caution">
    <text evidence="14">The sequence shown here is derived from an EMBL/GenBank/DDBJ whole genome shotgun (WGS) entry which is preliminary data.</text>
</comment>
<dbReference type="HAMAP" id="MF_00418">
    <property type="entry name" value="DapA"/>
    <property type="match status" value="1"/>
</dbReference>
<dbReference type="EMBL" id="JBHSML010000014">
    <property type="protein sequence ID" value="MFC5518521.1"/>
    <property type="molecule type" value="Genomic_DNA"/>
</dbReference>
<comment type="caution">
    <text evidence="12">Lacks conserved residue(s) required for the propagation of feature annotation.</text>
</comment>
<keyword evidence="7 12" id="KW-0220">Diaminopimelate biosynthesis</keyword>
<comment type="catalytic activity">
    <reaction evidence="11 12">
        <text>L-aspartate 4-semialdehyde + pyruvate = (2S,4S)-4-hydroxy-2,3,4,5-tetrahydrodipicolinate + H2O + H(+)</text>
        <dbReference type="Rhea" id="RHEA:34171"/>
        <dbReference type="ChEBI" id="CHEBI:15361"/>
        <dbReference type="ChEBI" id="CHEBI:15377"/>
        <dbReference type="ChEBI" id="CHEBI:15378"/>
        <dbReference type="ChEBI" id="CHEBI:67139"/>
        <dbReference type="ChEBI" id="CHEBI:537519"/>
        <dbReference type="EC" id="4.3.3.7"/>
    </reaction>
</comment>
<evidence type="ECO:0000256" key="3">
    <source>
        <dbReference type="ARBA" id="ARBA00007592"/>
    </source>
</evidence>
<keyword evidence="5 12" id="KW-0963">Cytoplasm</keyword>
<protein>
    <recommendedName>
        <fullName evidence="4 12">4-hydroxy-tetrahydrodipicolinate synthase</fullName>
        <shortName evidence="12">HTPA synthase</shortName>
        <ecNumber evidence="4 12">4.3.3.7</ecNumber>
    </recommendedName>
</protein>
<evidence type="ECO:0000256" key="11">
    <source>
        <dbReference type="ARBA" id="ARBA00047836"/>
    </source>
</evidence>
<evidence type="ECO:0000313" key="14">
    <source>
        <dbReference type="EMBL" id="MFC5518521.1"/>
    </source>
</evidence>
<keyword evidence="8 12" id="KW-0457">Lysine biosynthesis</keyword>
<evidence type="ECO:0000256" key="2">
    <source>
        <dbReference type="ARBA" id="ARBA00005120"/>
    </source>
</evidence>
<comment type="caution">
    <text evidence="12">Was originally thought to be a dihydrodipicolinate synthase (DHDPS), catalyzing the condensation of (S)-aspartate-beta-semialdehyde [(S)-ASA] and pyruvate to dihydrodipicolinate (DHDP). However, it was shown in E.coli that the product of the enzymatic reaction is not dihydrodipicolinate but in fact (4S)-4-hydroxy-2,3,4,5-tetrahydro-(2S)-dipicolinic acid (HTPA), and that the consecutive dehydration reaction leading to DHDP is not spontaneous but catalyzed by DapB.</text>
</comment>
<evidence type="ECO:0000256" key="12">
    <source>
        <dbReference type="HAMAP-Rule" id="MF_00418"/>
    </source>
</evidence>
<dbReference type="InterPro" id="IPR013785">
    <property type="entry name" value="Aldolase_TIM"/>
</dbReference>
<dbReference type="PIRSF" id="PIRSF001365">
    <property type="entry name" value="DHDPS"/>
    <property type="match status" value="1"/>
</dbReference>
<dbReference type="CDD" id="cd00950">
    <property type="entry name" value="DHDPS"/>
    <property type="match status" value="1"/>
</dbReference>
<feature type="site" description="Part of a proton relay during catalysis" evidence="12">
    <location>
        <position position="51"/>
    </location>
</feature>
<reference evidence="15" key="1">
    <citation type="journal article" date="2019" name="Int. J. Syst. Evol. Microbiol.">
        <title>The Global Catalogue of Microorganisms (GCM) 10K type strain sequencing project: providing services to taxonomists for standard genome sequencing and annotation.</title>
        <authorList>
            <consortium name="The Broad Institute Genomics Platform"/>
            <consortium name="The Broad Institute Genome Sequencing Center for Infectious Disease"/>
            <person name="Wu L."/>
            <person name="Ma J."/>
        </authorList>
    </citation>
    <scope>NUCLEOTIDE SEQUENCE [LARGE SCALE GENOMIC DNA]</scope>
    <source>
        <strain evidence="15">KACC 12633</strain>
    </source>
</reference>
<evidence type="ECO:0000256" key="5">
    <source>
        <dbReference type="ARBA" id="ARBA00022490"/>
    </source>
</evidence>
<gene>
    <name evidence="12 14" type="primary">dapA</name>
    <name evidence="14" type="ORF">ACFPP9_22290</name>
</gene>
<dbReference type="Proteomes" id="UP001596150">
    <property type="component" value="Unassembled WGS sequence"/>
</dbReference>
<proteinExistence type="inferred from homology"/>
<evidence type="ECO:0000256" key="9">
    <source>
        <dbReference type="ARBA" id="ARBA00023239"/>
    </source>
</evidence>
<evidence type="ECO:0000256" key="13">
    <source>
        <dbReference type="PIRNR" id="PIRNR001365"/>
    </source>
</evidence>
<evidence type="ECO:0000256" key="1">
    <source>
        <dbReference type="ARBA" id="ARBA00003294"/>
    </source>
</evidence>
<comment type="subunit">
    <text evidence="12">Homotetramer; dimer of dimers.</text>
</comment>
<dbReference type="Gene3D" id="3.20.20.70">
    <property type="entry name" value="Aldolase class I"/>
    <property type="match status" value="1"/>
</dbReference>
<evidence type="ECO:0000256" key="7">
    <source>
        <dbReference type="ARBA" id="ARBA00022915"/>
    </source>
</evidence>
<comment type="pathway">
    <text evidence="2 12">Amino-acid biosynthesis; L-lysine biosynthesis via DAP pathway; (S)-tetrahydrodipicolinate from L-aspartate: step 3/4.</text>
</comment>
<dbReference type="SMART" id="SM01130">
    <property type="entry name" value="DHDPS"/>
    <property type="match status" value="1"/>
</dbReference>
<dbReference type="InterPro" id="IPR005263">
    <property type="entry name" value="DapA"/>
</dbReference>
<name>A0ABW0Q0Z3_9HYPH</name>
<evidence type="ECO:0000313" key="15">
    <source>
        <dbReference type="Proteomes" id="UP001596150"/>
    </source>
</evidence>
<dbReference type="GO" id="GO:0008840">
    <property type="term" value="F:4-hydroxy-tetrahydrodipicolinate synthase activity"/>
    <property type="evidence" value="ECO:0007669"/>
    <property type="project" value="UniProtKB-EC"/>
</dbReference>
<comment type="subcellular location">
    <subcellularLocation>
        <location evidence="12">Cytoplasm</location>
    </subcellularLocation>
</comment>